<name>A0A2V4A2U3_9GAMM</name>
<dbReference type="SUPFAM" id="SSF47226">
    <property type="entry name" value="Histidine-containing phosphotransfer domain, HPT domain"/>
    <property type="match status" value="1"/>
</dbReference>
<dbReference type="SUPFAM" id="SSF52172">
    <property type="entry name" value="CheY-like"/>
    <property type="match status" value="1"/>
</dbReference>
<dbReference type="AlphaFoldDB" id="A0A2V4A2U3"/>
<evidence type="ECO:0000313" key="9">
    <source>
        <dbReference type="Proteomes" id="UP000253987"/>
    </source>
</evidence>
<dbReference type="PANTHER" id="PTHR45138">
    <property type="entry name" value="REGULATORY COMPONENTS OF SENSORY TRANSDUCTION SYSTEM"/>
    <property type="match status" value="1"/>
</dbReference>
<dbReference type="Gene3D" id="1.20.120.160">
    <property type="entry name" value="HPT domain"/>
    <property type="match status" value="1"/>
</dbReference>
<accession>A0A2V4A2U3</accession>
<dbReference type="GO" id="GO:1902201">
    <property type="term" value="P:negative regulation of bacterial-type flagellum-dependent cell motility"/>
    <property type="evidence" value="ECO:0007669"/>
    <property type="project" value="TreeGrafter"/>
</dbReference>
<keyword evidence="5" id="KW-0597">Phosphoprotein</keyword>
<dbReference type="InterPro" id="IPR011006">
    <property type="entry name" value="CheY-like_superfamily"/>
</dbReference>
<dbReference type="InterPro" id="IPR029787">
    <property type="entry name" value="Nucleotide_cyclase"/>
</dbReference>
<dbReference type="Gene3D" id="3.40.50.2300">
    <property type="match status" value="1"/>
</dbReference>
<feature type="domain" description="Response regulatory" evidence="6">
    <location>
        <begin position="276"/>
        <end position="392"/>
    </location>
</feature>
<dbReference type="EC" id="2.7.7.65" evidence="2"/>
<dbReference type="PROSITE" id="PS50887">
    <property type="entry name" value="GGDEF"/>
    <property type="match status" value="1"/>
</dbReference>
<dbReference type="GO" id="GO:0000160">
    <property type="term" value="P:phosphorelay signal transduction system"/>
    <property type="evidence" value="ECO:0007669"/>
    <property type="project" value="UniProtKB-KW"/>
</dbReference>
<proteinExistence type="predicted"/>
<dbReference type="CDD" id="cd00156">
    <property type="entry name" value="REC"/>
    <property type="match status" value="1"/>
</dbReference>
<dbReference type="GO" id="GO:0005886">
    <property type="term" value="C:plasma membrane"/>
    <property type="evidence" value="ECO:0007669"/>
    <property type="project" value="TreeGrafter"/>
</dbReference>
<reference evidence="8 9" key="2">
    <citation type="submission" date="2018-06" db="EMBL/GenBank/DDBJ databases">
        <title>Marinobactersediminissp. nov, a moderately halophilic bacterium isolated from marine solar saltern.</title>
        <authorList>
            <person name="Zhang Y."/>
        </authorList>
    </citation>
    <scope>NUCLEOTIDE SEQUENCE [LARGE SCALE GENOMIC DNA]</scope>
    <source>
        <strain evidence="8 9">F01</strain>
    </source>
</reference>
<reference evidence="9" key="1">
    <citation type="submission" date="2018-05" db="EMBL/GenBank/DDBJ databases">
        <authorList>
            <person name="Lu D."/>
        </authorList>
    </citation>
    <scope>NUCLEOTIDE SEQUENCE [LARGE SCALE GENOMIC DNA]</scope>
    <source>
        <strain evidence="9">F01</strain>
    </source>
</reference>
<comment type="caution">
    <text evidence="8">The sequence shown here is derived from an EMBL/GenBank/DDBJ whole genome shotgun (WGS) entry which is preliminary data.</text>
</comment>
<dbReference type="Pfam" id="PF00072">
    <property type="entry name" value="Response_reg"/>
    <property type="match status" value="1"/>
</dbReference>
<evidence type="ECO:0000259" key="6">
    <source>
        <dbReference type="PROSITE" id="PS50110"/>
    </source>
</evidence>
<dbReference type="SUPFAM" id="SSF55073">
    <property type="entry name" value="Nucleotide cyclase"/>
    <property type="match status" value="1"/>
</dbReference>
<evidence type="ECO:0000313" key="8">
    <source>
        <dbReference type="EMBL" id="PXX93300.1"/>
    </source>
</evidence>
<evidence type="ECO:0000256" key="5">
    <source>
        <dbReference type="PROSITE-ProRule" id="PRU00169"/>
    </source>
</evidence>
<evidence type="ECO:0000256" key="4">
    <source>
        <dbReference type="ARBA" id="ARBA00034247"/>
    </source>
</evidence>
<dbReference type="SMART" id="SM00448">
    <property type="entry name" value="REC"/>
    <property type="match status" value="1"/>
</dbReference>
<comment type="cofactor">
    <cofactor evidence="1">
        <name>Mg(2+)</name>
        <dbReference type="ChEBI" id="CHEBI:18420"/>
    </cofactor>
</comment>
<dbReference type="GO" id="GO:0052621">
    <property type="term" value="F:diguanylate cyclase activity"/>
    <property type="evidence" value="ECO:0007669"/>
    <property type="project" value="UniProtKB-EC"/>
</dbReference>
<dbReference type="InterPro" id="IPR001789">
    <property type="entry name" value="Sig_transdc_resp-reg_receiver"/>
</dbReference>
<evidence type="ECO:0000256" key="3">
    <source>
        <dbReference type="ARBA" id="ARBA00023012"/>
    </source>
</evidence>
<dbReference type="PROSITE" id="PS50110">
    <property type="entry name" value="RESPONSE_REGULATORY"/>
    <property type="match status" value="1"/>
</dbReference>
<dbReference type="PANTHER" id="PTHR45138:SF9">
    <property type="entry name" value="DIGUANYLATE CYCLASE DGCM-RELATED"/>
    <property type="match status" value="1"/>
</dbReference>
<feature type="domain" description="GGDEF" evidence="7">
    <location>
        <begin position="432"/>
        <end position="564"/>
    </location>
</feature>
<organism evidence="8 9">
    <name type="scientific">Marinobacter vulgaris</name>
    <dbReference type="NCBI Taxonomy" id="1928331"/>
    <lineage>
        <taxon>Bacteria</taxon>
        <taxon>Pseudomonadati</taxon>
        <taxon>Pseudomonadota</taxon>
        <taxon>Gammaproteobacteria</taxon>
        <taxon>Pseudomonadales</taxon>
        <taxon>Marinobacteraceae</taxon>
        <taxon>Marinobacter</taxon>
    </lineage>
</organism>
<evidence type="ECO:0000256" key="2">
    <source>
        <dbReference type="ARBA" id="ARBA00012528"/>
    </source>
</evidence>
<dbReference type="Proteomes" id="UP000253987">
    <property type="component" value="Unassembled WGS sequence"/>
</dbReference>
<dbReference type="InterPro" id="IPR008207">
    <property type="entry name" value="Sig_transdc_His_kin_Hpt_dom"/>
</dbReference>
<dbReference type="CDD" id="cd01949">
    <property type="entry name" value="GGDEF"/>
    <property type="match status" value="1"/>
</dbReference>
<dbReference type="GO" id="GO:0043709">
    <property type="term" value="P:cell adhesion involved in single-species biofilm formation"/>
    <property type="evidence" value="ECO:0007669"/>
    <property type="project" value="TreeGrafter"/>
</dbReference>
<dbReference type="RefSeq" id="WP_114611229.1">
    <property type="nucleotide sequence ID" value="NZ_QFWX01000001.1"/>
</dbReference>
<feature type="modified residue" description="4-aspartylphosphate" evidence="5">
    <location>
        <position position="325"/>
    </location>
</feature>
<dbReference type="EMBL" id="QFWX01000001">
    <property type="protein sequence ID" value="PXX93300.1"/>
    <property type="molecule type" value="Genomic_DNA"/>
</dbReference>
<dbReference type="GO" id="GO:0004672">
    <property type="term" value="F:protein kinase activity"/>
    <property type="evidence" value="ECO:0007669"/>
    <property type="project" value="UniProtKB-ARBA"/>
</dbReference>
<dbReference type="Pfam" id="PF00990">
    <property type="entry name" value="GGDEF"/>
    <property type="match status" value="1"/>
</dbReference>
<dbReference type="FunFam" id="3.30.70.270:FF:000001">
    <property type="entry name" value="Diguanylate cyclase domain protein"/>
    <property type="match status" value="1"/>
</dbReference>
<dbReference type="NCBIfam" id="TIGR00254">
    <property type="entry name" value="GGDEF"/>
    <property type="match status" value="1"/>
</dbReference>
<dbReference type="OrthoDB" id="9812260at2"/>
<comment type="catalytic activity">
    <reaction evidence="4">
        <text>2 GTP = 3',3'-c-di-GMP + 2 diphosphate</text>
        <dbReference type="Rhea" id="RHEA:24898"/>
        <dbReference type="ChEBI" id="CHEBI:33019"/>
        <dbReference type="ChEBI" id="CHEBI:37565"/>
        <dbReference type="ChEBI" id="CHEBI:58805"/>
        <dbReference type="EC" id="2.7.7.65"/>
    </reaction>
</comment>
<protein>
    <recommendedName>
        <fullName evidence="2">diguanylate cyclase</fullName>
        <ecNumber evidence="2">2.7.7.65</ecNumber>
    </recommendedName>
</protein>
<gene>
    <name evidence="8" type="ORF">DIT71_00410</name>
</gene>
<dbReference type="Gene3D" id="3.30.70.270">
    <property type="match status" value="1"/>
</dbReference>
<evidence type="ECO:0000259" key="7">
    <source>
        <dbReference type="PROSITE" id="PS50887"/>
    </source>
</evidence>
<dbReference type="InterPro" id="IPR036641">
    <property type="entry name" value="HPT_dom_sf"/>
</dbReference>
<keyword evidence="3" id="KW-0902">Two-component regulatory system</keyword>
<dbReference type="InterPro" id="IPR050469">
    <property type="entry name" value="Diguanylate_Cyclase"/>
</dbReference>
<dbReference type="Pfam" id="PF01627">
    <property type="entry name" value="Hpt"/>
    <property type="match status" value="1"/>
</dbReference>
<keyword evidence="9" id="KW-1185">Reference proteome</keyword>
<dbReference type="SMART" id="SM00267">
    <property type="entry name" value="GGDEF"/>
    <property type="match status" value="1"/>
</dbReference>
<evidence type="ECO:0000256" key="1">
    <source>
        <dbReference type="ARBA" id="ARBA00001946"/>
    </source>
</evidence>
<sequence>MDNNPPAGVADKLAHLRLTFRQRAAGELEQLISIAERLPHGKQRRPDTTDDIALSYGILHRLAGSAGTFGYTALGDQARRLEHRLKPLAEHGALTTDDDLCRREKNRQQLLEIIAGVEGLRSLLDETDESLGATPERRAGSGDETNKPARDIHVVLCGLSEKATDFLDHALSNYGFLISTMEIESLSLQTKPGMTTVVTSEDRLAEVSKVLGSLEHADGTPGPPLLCLGRQDDFNSRYALAEAGADAFFPEPVDAPQLAERIERLVHEQNELVSGKILILDDDEHLVAHYRTVLENAGFRVRAISKPETILSELSEFRPDIMLLDVRMGAYSGTTVAKLIRFDPEWVSLPIVYLSSEQDKHVQLEALAKGADEFMTKPVSDDYLVRTAQIRCYRARQLNELLIKDSLTGLLKHSVIKQEVENEHARCQRMSHVSSVAMVDLDHFKAVNDQHGHRTGDVVIKALANLLRNRLRSTDQIGRYGGEEFAIILPECTTDQAQEVLTQICEAFADISFATPEGDLSVTLSAGIAALDAFASGSDALDAADQALYERKAAGRNGVTVFTRFDAAL</sequence>
<dbReference type="InterPro" id="IPR000160">
    <property type="entry name" value="GGDEF_dom"/>
</dbReference>
<dbReference type="InterPro" id="IPR043128">
    <property type="entry name" value="Rev_trsase/Diguanyl_cyclase"/>
</dbReference>